<dbReference type="InterPro" id="IPR019333">
    <property type="entry name" value="INTS3_N"/>
</dbReference>
<dbReference type="GO" id="GO:0005737">
    <property type="term" value="C:cytoplasm"/>
    <property type="evidence" value="ECO:0007669"/>
    <property type="project" value="UniProtKB-SubCell"/>
</dbReference>
<dbReference type="InterPro" id="IPR056518">
    <property type="entry name" value="HEAT_Ints3_C"/>
</dbReference>
<feature type="compositionally biased region" description="Acidic residues" evidence="6">
    <location>
        <begin position="892"/>
        <end position="905"/>
    </location>
</feature>
<feature type="compositionally biased region" description="Low complexity" evidence="6">
    <location>
        <begin position="28"/>
        <end position="42"/>
    </location>
</feature>
<organism evidence="9 10">
    <name type="scientific">Brachionus calyciflorus</name>
    <dbReference type="NCBI Taxonomy" id="104777"/>
    <lineage>
        <taxon>Eukaryota</taxon>
        <taxon>Metazoa</taxon>
        <taxon>Spiralia</taxon>
        <taxon>Gnathifera</taxon>
        <taxon>Rotifera</taxon>
        <taxon>Eurotatoria</taxon>
        <taxon>Monogononta</taxon>
        <taxon>Pseudotrocha</taxon>
        <taxon>Ploima</taxon>
        <taxon>Brachionidae</taxon>
        <taxon>Brachionus</taxon>
    </lineage>
</organism>
<keyword evidence="10" id="KW-1185">Reference proteome</keyword>
<protein>
    <recommendedName>
        <fullName evidence="11">Integrator complex subunit 3</fullName>
    </recommendedName>
</protein>
<feature type="domain" description="Ints3-like C-terminal" evidence="8">
    <location>
        <begin position="1032"/>
        <end position="1197"/>
    </location>
</feature>
<keyword evidence="5" id="KW-0539">Nucleus</keyword>
<evidence type="ECO:0000256" key="2">
    <source>
        <dbReference type="ARBA" id="ARBA00004496"/>
    </source>
</evidence>
<feature type="region of interest" description="Disordered" evidence="6">
    <location>
        <begin position="886"/>
        <end position="905"/>
    </location>
</feature>
<feature type="compositionally biased region" description="Acidic residues" evidence="6">
    <location>
        <begin position="1269"/>
        <end position="1279"/>
    </location>
</feature>
<evidence type="ECO:0008006" key="11">
    <source>
        <dbReference type="Google" id="ProtNLM"/>
    </source>
</evidence>
<feature type="region of interest" description="Disordered" evidence="6">
    <location>
        <begin position="984"/>
        <end position="1020"/>
    </location>
</feature>
<evidence type="ECO:0000256" key="3">
    <source>
        <dbReference type="ARBA" id="ARBA00006130"/>
    </source>
</evidence>
<reference evidence="9" key="1">
    <citation type="submission" date="2021-02" db="EMBL/GenBank/DDBJ databases">
        <authorList>
            <person name="Nowell W R."/>
        </authorList>
    </citation>
    <scope>NUCLEOTIDE SEQUENCE</scope>
    <source>
        <strain evidence="9">Ploen Becks lab</strain>
    </source>
</reference>
<dbReference type="PANTHER" id="PTHR13587">
    <property type="entry name" value="INTEGRATOR COMPLEX SUBUNIT 3"/>
    <property type="match status" value="1"/>
</dbReference>
<evidence type="ECO:0000256" key="6">
    <source>
        <dbReference type="SAM" id="MobiDB-lite"/>
    </source>
</evidence>
<dbReference type="PANTHER" id="PTHR13587:SF7">
    <property type="entry name" value="INTEGRATOR COMPLEX SUBUNIT 3"/>
    <property type="match status" value="1"/>
</dbReference>
<feature type="compositionally biased region" description="Acidic residues" evidence="6">
    <location>
        <begin position="1317"/>
        <end position="1343"/>
    </location>
</feature>
<comment type="caution">
    <text evidence="9">The sequence shown here is derived from an EMBL/GenBank/DDBJ whole genome shotgun (WGS) entry which is preliminary data.</text>
</comment>
<dbReference type="EMBL" id="CAJNOC010000164">
    <property type="protein sequence ID" value="CAF0721590.1"/>
    <property type="molecule type" value="Genomic_DNA"/>
</dbReference>
<feature type="region of interest" description="Disordered" evidence="6">
    <location>
        <begin position="1"/>
        <end position="48"/>
    </location>
</feature>
<evidence type="ECO:0000256" key="1">
    <source>
        <dbReference type="ARBA" id="ARBA00004123"/>
    </source>
</evidence>
<feature type="compositionally biased region" description="Basic residues" evidence="6">
    <location>
        <begin position="1290"/>
        <end position="1313"/>
    </location>
</feature>
<feature type="compositionally biased region" description="Low complexity" evidence="6">
    <location>
        <begin position="997"/>
        <end position="1008"/>
    </location>
</feature>
<evidence type="ECO:0000259" key="8">
    <source>
        <dbReference type="Pfam" id="PF24566"/>
    </source>
</evidence>
<feature type="compositionally biased region" description="Basic and acidic residues" evidence="6">
    <location>
        <begin position="1280"/>
        <end position="1289"/>
    </location>
</feature>
<gene>
    <name evidence="9" type="ORF">OXX778_LOCUS2204</name>
</gene>
<evidence type="ECO:0000256" key="5">
    <source>
        <dbReference type="ARBA" id="ARBA00023242"/>
    </source>
</evidence>
<dbReference type="OrthoDB" id="2021145at2759"/>
<name>A0A813MBG4_9BILA</name>
<evidence type="ECO:0000256" key="4">
    <source>
        <dbReference type="ARBA" id="ARBA00022490"/>
    </source>
</evidence>
<comment type="subcellular location">
    <subcellularLocation>
        <location evidence="2">Cytoplasm</location>
    </subcellularLocation>
    <subcellularLocation>
        <location evidence="1">Nucleus</location>
    </subcellularLocation>
</comment>
<dbReference type="InterPro" id="IPR045334">
    <property type="entry name" value="INTS3"/>
</dbReference>
<evidence type="ECO:0000313" key="10">
    <source>
        <dbReference type="Proteomes" id="UP000663879"/>
    </source>
</evidence>
<feature type="domain" description="Integrator complex subunit 3 N-terminal" evidence="7">
    <location>
        <begin position="111"/>
        <end position="529"/>
    </location>
</feature>
<dbReference type="Pfam" id="PF10189">
    <property type="entry name" value="Ints3_N"/>
    <property type="match status" value="1"/>
</dbReference>
<feature type="domain" description="Ints3-like C-terminal" evidence="8">
    <location>
        <begin position="740"/>
        <end position="983"/>
    </location>
</feature>
<accession>A0A813MBG4</accession>
<evidence type="ECO:0000259" key="7">
    <source>
        <dbReference type="Pfam" id="PF10189"/>
    </source>
</evidence>
<dbReference type="Proteomes" id="UP000663879">
    <property type="component" value="Unassembled WGS sequence"/>
</dbReference>
<sequence length="1382" mass="159270">MLPTKTAGSTETDSSFAKRRVNKPDQASSKLSSSSSSSNLQKFHQHHQLHLPQSDSKLCNLVSIEPKDAIETSLEESYNKLQNLINPTSQSESSGFNELSQYANQSKLYNDEVSNALLFSILIDPSTSSKCLRYLFLCNNVSFNLAQQDAPNIPYGTLINNLLHIIIESYSKLQDTPRQQLLWLIKELAKSRVNQFEKLMLHMIRNIQSGCLNDKNIWLAESILDIFTDQTTTSPNQDQNPQSLWIYQYNELMSQTVYTYIRLISDHVQSSTLQQLRQREVDFCVQILREKWNDCMLIGRDLVRLLENVARISEFEALWKDIIQSPQSLSPQFSQLGGLLYLLRLPTKRRCLISRLTVDMERKIYFIITQVKAGQQKKYLEWFQKQYLNTPESQSLRVDIMRYICVVVHPTNEQLNSGLCPRWALCSWLLNTCTSPIDSANLKLALYYDWLMYDAKKENIMLIEPAILLMFNLIRLNNIPGLSLSMLFDFLCRIAVNYHVPFREHILTGIMSSFKDSVDKRVIPSTLIFFGTQPDPKAQIQVPCLDRDLKNLIQATFGNFFQTLCLKPVQQPIEIKKEVEIKQENEFQAIKQETESFMATFSSEDEEDQEVKTVTSTLTIQPVPTQQVPSVPLSDSIQLQLQQFTQKPFKIFTTLDDAQTVIQTLNSNTPLPSTNIDTQLGLIGSDDLREKLNELNSKLKDFYQCLNSSLSSSWSTKSYLVNSLFKDCLIYMHRDPDFSDTSLLADVAICLATMFKNDFTNNLLPNQFYKNEIDVHDPNIFNLLNESILQRPIFILFKELALTQNLSNEREVLVQLLTEFYLKQNRIGYFFLFYIYTTSLKNPISSTKSGQMGNEIVFLVRIYNEFCRERWALNKKEDVEKVLSTSSSVSDSDSEDEVNSDENFSENDLKLGSGLMQDLRLCQQDDPILFCFMLPFVCGTYFIPKYMVNNSELCYLIVSCIDSKLLKDIVSNITTQDLELLKQPEEEDKGKGKKSSKTQASTKKTTTGLKRKRKSSETNEKIKINRRSKRKFRKETLIDVLSSSLNWESIEQIFFWEILLSHDDITLDYLLPIFNRLDSVKNSEAVCYLFQMIKSSDPSYDLIKFIIQRKVEDNVARALFINWAKKTSESQMSQIFVKILNKSANQQSLTGGKPETTLKKIKYNETLSSGNKIKLTAQQQLEQNQKKGTSSIYDEEDLNKIPTLDQVLGHLNKLRLNNISISFILCENVIECLKKIYNKNLDDELKKKYSDLFTLADEFNQHDTHSDSQVEEEDDEEEKNSDSEEEDRKNRKSRNKKGKRGKVSRGKVSKKSKKSSDEDESNEDNEDEEAEEDDETNSNDSDDESKKKKKQKRVQSSTKGSNNQPPRKKLKQVKTSDNDSDD</sequence>
<dbReference type="GO" id="GO:0005634">
    <property type="term" value="C:nucleus"/>
    <property type="evidence" value="ECO:0007669"/>
    <property type="project" value="UniProtKB-SubCell"/>
</dbReference>
<feature type="compositionally biased region" description="Polar residues" evidence="6">
    <location>
        <begin position="1"/>
        <end position="15"/>
    </location>
</feature>
<keyword evidence="4" id="KW-0963">Cytoplasm</keyword>
<feature type="region of interest" description="Disordered" evidence="6">
    <location>
        <begin position="1260"/>
        <end position="1382"/>
    </location>
</feature>
<dbReference type="Pfam" id="PF24566">
    <property type="entry name" value="HEAT_Ints3_C"/>
    <property type="match status" value="2"/>
</dbReference>
<proteinExistence type="inferred from homology"/>
<comment type="similarity">
    <text evidence="3">Belongs to the Integrator subunit 3 family.</text>
</comment>
<evidence type="ECO:0000313" key="9">
    <source>
        <dbReference type="EMBL" id="CAF0721590.1"/>
    </source>
</evidence>